<dbReference type="PANTHER" id="PTHR33463">
    <property type="entry name" value="NB-ARC DOMAIN-CONTAINING PROTEIN-RELATED"/>
    <property type="match status" value="1"/>
</dbReference>
<dbReference type="PRINTS" id="PR00364">
    <property type="entry name" value="DISEASERSIST"/>
</dbReference>
<feature type="domain" description="Disease resistance protein At4g27190-like leucine-rich repeats" evidence="10">
    <location>
        <begin position="1577"/>
        <end position="1668"/>
    </location>
</feature>
<dbReference type="SUPFAM" id="SSF52540">
    <property type="entry name" value="P-loop containing nucleoside triphosphate hydrolases"/>
    <property type="match status" value="1"/>
</dbReference>
<comment type="caution">
    <text evidence="11">The sequence shown here is derived from an EMBL/GenBank/DDBJ whole genome shotgun (WGS) entry which is preliminary data.</text>
</comment>
<dbReference type="NCBIfam" id="TIGR00756">
    <property type="entry name" value="PPR"/>
    <property type="match status" value="3"/>
</dbReference>
<dbReference type="InterPro" id="IPR002182">
    <property type="entry name" value="NB-ARC"/>
</dbReference>
<evidence type="ECO:0000256" key="3">
    <source>
        <dbReference type="ARBA" id="ARBA00022614"/>
    </source>
</evidence>
<evidence type="ECO:0000259" key="9">
    <source>
        <dbReference type="Pfam" id="PF14432"/>
    </source>
</evidence>
<feature type="repeat" description="PPR" evidence="7">
    <location>
        <begin position="133"/>
        <end position="163"/>
    </location>
</feature>
<evidence type="ECO:0000259" key="8">
    <source>
        <dbReference type="Pfam" id="PF00931"/>
    </source>
</evidence>
<evidence type="ECO:0000256" key="2">
    <source>
        <dbReference type="ARBA" id="ARBA00008894"/>
    </source>
</evidence>
<dbReference type="SUPFAM" id="SSF52058">
    <property type="entry name" value="L domain-like"/>
    <property type="match status" value="2"/>
</dbReference>
<feature type="domain" description="Disease resistance protein At4g27190-like leucine-rich repeats" evidence="10">
    <location>
        <begin position="1304"/>
        <end position="1458"/>
    </location>
</feature>
<name>A0ABQ5FF31_9ASTR</name>
<evidence type="ECO:0000256" key="4">
    <source>
        <dbReference type="ARBA" id="ARBA00022737"/>
    </source>
</evidence>
<dbReference type="Pfam" id="PF14432">
    <property type="entry name" value="DYW_deaminase"/>
    <property type="match status" value="1"/>
</dbReference>
<dbReference type="PANTHER" id="PTHR33463:SF222">
    <property type="entry name" value="NB-ARC-RELATED"/>
    <property type="match status" value="1"/>
</dbReference>
<dbReference type="Gene3D" id="3.80.10.10">
    <property type="entry name" value="Ribonuclease Inhibitor"/>
    <property type="match status" value="5"/>
</dbReference>
<dbReference type="Proteomes" id="UP001151760">
    <property type="component" value="Unassembled WGS sequence"/>
</dbReference>
<proteinExistence type="inferred from homology"/>
<dbReference type="Pfam" id="PF13041">
    <property type="entry name" value="PPR_2"/>
    <property type="match status" value="1"/>
</dbReference>
<keyword evidence="12" id="KW-1185">Reference proteome</keyword>
<dbReference type="InterPro" id="IPR050905">
    <property type="entry name" value="Plant_NBS-LRR"/>
</dbReference>
<evidence type="ECO:0000313" key="12">
    <source>
        <dbReference type="Proteomes" id="UP001151760"/>
    </source>
</evidence>
<organism evidence="11 12">
    <name type="scientific">Tanacetum coccineum</name>
    <dbReference type="NCBI Taxonomy" id="301880"/>
    <lineage>
        <taxon>Eukaryota</taxon>
        <taxon>Viridiplantae</taxon>
        <taxon>Streptophyta</taxon>
        <taxon>Embryophyta</taxon>
        <taxon>Tracheophyta</taxon>
        <taxon>Spermatophyta</taxon>
        <taxon>Magnoliopsida</taxon>
        <taxon>eudicotyledons</taxon>
        <taxon>Gunneridae</taxon>
        <taxon>Pentapetalae</taxon>
        <taxon>asterids</taxon>
        <taxon>campanulids</taxon>
        <taxon>Asterales</taxon>
        <taxon>Asteraceae</taxon>
        <taxon>Asteroideae</taxon>
        <taxon>Anthemideae</taxon>
        <taxon>Anthemidinae</taxon>
        <taxon>Tanacetum</taxon>
    </lineage>
</organism>
<dbReference type="Pfam" id="PF23247">
    <property type="entry name" value="LRR_RPS2"/>
    <property type="match status" value="7"/>
</dbReference>
<dbReference type="EMBL" id="BQNB010017310">
    <property type="protein sequence ID" value="GJT61689.1"/>
    <property type="molecule type" value="Genomic_DNA"/>
</dbReference>
<evidence type="ECO:0000256" key="6">
    <source>
        <dbReference type="ARBA" id="ARBA00022840"/>
    </source>
</evidence>
<protein>
    <submittedName>
        <fullName evidence="11">NB-ARC domains-containing protein</fullName>
    </submittedName>
</protein>
<feature type="domain" description="NB-ARC" evidence="8">
    <location>
        <begin position="632"/>
        <end position="760"/>
    </location>
</feature>
<evidence type="ECO:0000259" key="10">
    <source>
        <dbReference type="Pfam" id="PF23247"/>
    </source>
</evidence>
<comment type="similarity">
    <text evidence="1">Belongs to the PPR family. PCMP-H subfamily.</text>
</comment>
<keyword evidence="3" id="KW-0433">Leucine-rich repeat</keyword>
<dbReference type="InterPro" id="IPR002885">
    <property type="entry name" value="PPR_rpt"/>
</dbReference>
<dbReference type="Gene3D" id="3.40.50.300">
    <property type="entry name" value="P-loop containing nucleotide triphosphate hydrolases"/>
    <property type="match status" value="1"/>
</dbReference>
<feature type="domain" description="DYW" evidence="9">
    <location>
        <begin position="342"/>
        <end position="393"/>
    </location>
</feature>
<feature type="repeat" description="PPR" evidence="7">
    <location>
        <begin position="164"/>
        <end position="198"/>
    </location>
</feature>
<dbReference type="PROSITE" id="PS51375">
    <property type="entry name" value="PPR"/>
    <property type="match status" value="3"/>
</dbReference>
<feature type="domain" description="Disease resistance protein At4g27190-like leucine-rich repeats" evidence="10">
    <location>
        <begin position="1905"/>
        <end position="2012"/>
    </location>
</feature>
<dbReference type="InterPro" id="IPR027417">
    <property type="entry name" value="P-loop_NTPase"/>
</dbReference>
<reference evidence="11" key="1">
    <citation type="journal article" date="2022" name="Int. J. Mol. Sci.">
        <title>Draft Genome of Tanacetum Coccineum: Genomic Comparison of Closely Related Tanacetum-Family Plants.</title>
        <authorList>
            <person name="Yamashiro T."/>
            <person name="Shiraishi A."/>
            <person name="Nakayama K."/>
            <person name="Satake H."/>
        </authorList>
    </citation>
    <scope>NUCLEOTIDE SEQUENCE</scope>
</reference>
<dbReference type="InterPro" id="IPR032867">
    <property type="entry name" value="DYW_dom"/>
</dbReference>
<comment type="similarity">
    <text evidence="2">Belongs to the disease resistance NB-LRR family.</text>
</comment>
<reference evidence="11" key="2">
    <citation type="submission" date="2022-01" db="EMBL/GenBank/DDBJ databases">
        <authorList>
            <person name="Yamashiro T."/>
            <person name="Shiraishi A."/>
            <person name="Satake H."/>
            <person name="Nakayama K."/>
        </authorList>
    </citation>
    <scope>NUCLEOTIDE SEQUENCE</scope>
</reference>
<dbReference type="InterPro" id="IPR032675">
    <property type="entry name" value="LRR_dom_sf"/>
</dbReference>
<feature type="domain" description="Disease resistance protein At4g27190-like leucine-rich repeats" evidence="10">
    <location>
        <begin position="1164"/>
        <end position="1278"/>
    </location>
</feature>
<evidence type="ECO:0000256" key="5">
    <source>
        <dbReference type="ARBA" id="ARBA00022821"/>
    </source>
</evidence>
<keyword evidence="4" id="KW-0677">Repeat</keyword>
<keyword evidence="6" id="KW-0067">ATP-binding</keyword>
<dbReference type="Gene3D" id="1.10.8.430">
    <property type="entry name" value="Helical domain of apoptotic protease-activating factors"/>
    <property type="match status" value="1"/>
</dbReference>
<dbReference type="InterPro" id="IPR042197">
    <property type="entry name" value="Apaf_helical"/>
</dbReference>
<evidence type="ECO:0000256" key="1">
    <source>
        <dbReference type="ARBA" id="ARBA00006643"/>
    </source>
</evidence>
<feature type="domain" description="Disease resistance protein At4g27190-like leucine-rich repeats" evidence="10">
    <location>
        <begin position="1467"/>
        <end position="1574"/>
    </location>
</feature>
<dbReference type="InterPro" id="IPR057135">
    <property type="entry name" value="At4g27190-like_LRR"/>
</dbReference>
<evidence type="ECO:0000313" key="11">
    <source>
        <dbReference type="EMBL" id="GJT61689.1"/>
    </source>
</evidence>
<dbReference type="SUPFAM" id="SSF52047">
    <property type="entry name" value="RNI-like"/>
    <property type="match status" value="2"/>
</dbReference>
<dbReference type="Pfam" id="PF01535">
    <property type="entry name" value="PPR"/>
    <property type="match status" value="3"/>
</dbReference>
<feature type="domain" description="Disease resistance protein At4g27190-like leucine-rich repeats" evidence="10">
    <location>
        <begin position="1687"/>
        <end position="1738"/>
    </location>
</feature>
<gene>
    <name evidence="11" type="ORF">Tco_1005222</name>
</gene>
<dbReference type="InterPro" id="IPR011990">
    <property type="entry name" value="TPR-like_helical_dom_sf"/>
</dbReference>
<feature type="repeat" description="PPR" evidence="7">
    <location>
        <begin position="254"/>
        <end position="288"/>
    </location>
</feature>
<sequence>MRNGQCDSALRLFETMTTRTSELFESNAVKDRFRMLCSDMPECIGKARRVFDMIPDECRNSITGGWDLCGVKSNGVMRRGCSLRRIGMVKRDEVVVNTSDFGMFIRDAHGVWLFANGNSDEARRVFDEMPVKNSVSWNAMIAGYLQCKRIDVAKEFFDRMPCKNVSSWNTMITGFAQSGFIDIARDLFDKMLRRDCISWGAIISGYAHLGHNEESLRLFVEMKRSGEKANRSIFSCILSTYEANAIFEEISDKDIVSWNTIIAGYARHGFGQEALRAFESMKKSGVKPDQVTMMPPHGALLVPAEIHCNPNSFQRWADVGGNEFEEGTTWCKESPSRLKKEGYISSPKLVLHDVEEEEKEHMLRYHSEKLAVAFGILNIQAGRPIRVFKNLRAQIQQNDDVNEKQFCRICEVKRRDFLLWSSRDTLESKFCLQIAVFTSGNSITLELKHHLGCDLEAYLESSLIFDMMGVVIRRLEWFLIEGVCSLAGTLYPCSICSKDVAAISGSGVSLKLISMEFVSAIIGPVVESLMIPVKKHLGYIFSSRNNVRNMNIRLKQLDGTSADVRKHMETNNTSHLEIPARVPGWLEEVEKIKEDAERISSNYNSIGCFSSEDDTGTKTGSNAFKTKRRLKIGMVFGWIVKVVIGQKINTFSVQQTVAEYIGQSLTETSKTARADRLRITFEKMSQEGKKVLVILDDVWEMVELNDIGLSPLLTGFKLLLTSRNETICTQIALEANSDYKVVRVDVMEESEANNFFCQITGVSEESDPVLNEIGNQIVKRCGFLPLAIKLIATTLKSQEKFVWRDTLKRLKKNDFNIPIEDLTRYAWGLKLLREIPTLGDARDRTKTCVRNLKNANLLINSDYLECVKMHDLVLAFVLGEVSKGDHPWIINHGDISRWSRAEMSRSCQKLSLTCMGMTEFPNEFKYPNLTLLRLMGGDRTLKFPEDFYEKKENLEVIAYEKMVYPLLPRSLQCSTKLRTLILHQCLLMFDCSPIGDLLTLEVLSFAHCGIRKLPSTIGNLKELKQLDLTGCVDLHIDEGVFKSLVKLEELYMRVSRGKRINFTDANFNELAQCSRNLSALEIEFFENKAQPKNMLFKKLERFRISIGSAAEMEYSEDSKSMHSFENTLNLITTKDELMESRLNELFPETEVLFLEANGMNDLIELLAASVRPTRQSFCNLRELQISKCADLRYLFAVPVASGLVKLERLTVRKCPLMEVVAYSEHGAQAVIKFQELKFLHLFDLPMLIGFCNTVSLIELPQLVELILDGLPNFTSIYPENKSSTSLSSSAIQPFLSKEVVIPKLKTLRVSKMEALQNIWPYQFCSSGEVNSCILREIEVRKCDNLVNIFPNNPITLLHHLIYLRVRDCRSLEFIFNIDVECVGEIEEGCSSLRIIDITRSGEIREVWRLKDVSNPDVIIRGFQAVERIYTVSCKSFRNLFTPTFARFDLGALERLNIDGEHYNLKSKININESVERSHEMNDINRGEILQVDIIPDVNVAIPFHVLSTFHHLRSLIISNRADVEVAFEIESATSKDLATSQRDNQQLPLFPYLEFLKLEYMKNMNYVWKCNWNKFLCSTTQQKSSFRNLKTIYLQVCNNVKYLLSPCMIRILSGLEHINIYRCDAIEEVVSNGDDEYEQVATSSQTNTTFLPRFDYLCLSYLPHLKLIDGTVKCSRVGFAFPSLCQYSRNIEINNCETLATLIPFSAVGKLQKLEELKIISCRSLREIFEIKRVNKNGSDSANVGDGIGDILPGVTIPRSANMTLLELPNLKILRIINCHLLEHIFASSTLDSLKQLIELTIEKCNAMQVIVKEDGQHASKTVFFPRLKSLTLTDLPNVEGFFFGMNEFLWSILDEVKIYGCPKMMTFTSGRSMTPKLLYIHTGIGKHSLECGLNFPLSNASHENLEKLHIRRKYPQSSYKKVNEIFEVVDLENDDVNEKQSVVVFPKLKEVTLEALDSMRYIWKSSRWITLNFPNLTKVLIDGCALLEHVFTCCMVRSLLQLHELEISRCRNMEVIVKKTEDSDTRATDVVFRSLKSIKLGSLPNLKGFCLGMEDFLWQSLDTLEIKDCPQITVFTCGQSTTPQLKVIDTSFGLCYATEDPTSFIKAKQQEGLQF</sequence>
<dbReference type="Gene3D" id="1.25.40.10">
    <property type="entry name" value="Tetratricopeptide repeat domain"/>
    <property type="match status" value="3"/>
</dbReference>
<keyword evidence="6" id="KW-0547">Nucleotide-binding</keyword>
<feature type="domain" description="Disease resistance protein At4g27190-like leucine-rich repeats" evidence="10">
    <location>
        <begin position="1768"/>
        <end position="1865"/>
    </location>
</feature>
<accession>A0ABQ5FF31</accession>
<keyword evidence="5" id="KW-0611">Plant defense</keyword>
<evidence type="ECO:0000256" key="7">
    <source>
        <dbReference type="PROSITE-ProRule" id="PRU00708"/>
    </source>
</evidence>
<dbReference type="Pfam" id="PF00931">
    <property type="entry name" value="NB-ARC"/>
    <property type="match status" value="1"/>
</dbReference>